<accession>A0A9J6AYT2</accession>
<reference evidence="2 3" key="1">
    <citation type="submission" date="2020-09" db="EMBL/GenBank/DDBJ databases">
        <title>De no assembly of potato wild relative species, Solanum commersonii.</title>
        <authorList>
            <person name="Cho K."/>
        </authorList>
    </citation>
    <scope>NUCLEOTIDE SEQUENCE [LARGE SCALE GENOMIC DNA]</scope>
    <source>
        <strain evidence="2">LZ3.2</strain>
        <tissue evidence="2">Leaf</tissue>
    </source>
</reference>
<feature type="compositionally biased region" description="Low complexity" evidence="1">
    <location>
        <begin position="56"/>
        <end position="72"/>
    </location>
</feature>
<feature type="region of interest" description="Disordered" evidence="1">
    <location>
        <begin position="31"/>
        <end position="72"/>
    </location>
</feature>
<dbReference type="OrthoDB" id="1743486at2759"/>
<protein>
    <submittedName>
        <fullName evidence="2">Uncharacterized protein</fullName>
    </submittedName>
</protein>
<dbReference type="Proteomes" id="UP000824120">
    <property type="component" value="Chromosome 1"/>
</dbReference>
<evidence type="ECO:0000313" key="2">
    <source>
        <dbReference type="EMBL" id="KAG5629733.1"/>
    </source>
</evidence>
<sequence length="466" mass="54482">MICDHRLTQIETVNSKGKNIVEENTLTKPFNLDPRQGLMDPPWVTNGRGKENNTRGRGISSPGSSYGSSSNTSLIQMGRSLINSRISQSEGSSSAHSSVHLEDILEGSPLYAQLQAYLSQKENDTFASIAKEDNDDIKSYEKKTLKYREKKNPRRYFQRHLINGLYFLGYNTSENVYNFSKMIIKQIISVEDWGISTMKERHISLNKIAMSFTYWNYIQAFDKVLYYNNKRYKHTWWSYHGPIIKILLDPFFKLYKEWVKVSPDLNELYNANHTCYLEKIDQIYYFIEFFIPWIHKWTPKVGFTEEQIPCLYRTFYNNFWDKLMKKDPKSKTIHEYGITPQKRVIADSSVMHIARKISVQDGDKEAMINNYLEEVKRSLLLNITQYEKSNTSMRSETSEDATDDIEEAQHVKAATSKDTLKMVEDFLRKLNEKDKMYGHLYSKKPSSTVDTLFRGQIGPNNTVQRF</sequence>
<keyword evidence="3" id="KW-1185">Reference proteome</keyword>
<gene>
    <name evidence="2" type="ORF">H5410_001450</name>
</gene>
<dbReference type="PANTHER" id="PTHR48434">
    <property type="entry name" value="(RAPE) HYPOTHETICAL PROTEIN"/>
    <property type="match status" value="1"/>
</dbReference>
<comment type="caution">
    <text evidence="2">The sequence shown here is derived from an EMBL/GenBank/DDBJ whole genome shotgun (WGS) entry which is preliminary data.</text>
</comment>
<organism evidence="2 3">
    <name type="scientific">Solanum commersonii</name>
    <name type="common">Commerson's wild potato</name>
    <name type="synonym">Commerson's nightshade</name>
    <dbReference type="NCBI Taxonomy" id="4109"/>
    <lineage>
        <taxon>Eukaryota</taxon>
        <taxon>Viridiplantae</taxon>
        <taxon>Streptophyta</taxon>
        <taxon>Embryophyta</taxon>
        <taxon>Tracheophyta</taxon>
        <taxon>Spermatophyta</taxon>
        <taxon>Magnoliopsida</taxon>
        <taxon>eudicotyledons</taxon>
        <taxon>Gunneridae</taxon>
        <taxon>Pentapetalae</taxon>
        <taxon>asterids</taxon>
        <taxon>lamiids</taxon>
        <taxon>Solanales</taxon>
        <taxon>Solanaceae</taxon>
        <taxon>Solanoideae</taxon>
        <taxon>Solaneae</taxon>
        <taxon>Solanum</taxon>
    </lineage>
</organism>
<name>A0A9J6AYT2_SOLCO</name>
<evidence type="ECO:0000256" key="1">
    <source>
        <dbReference type="SAM" id="MobiDB-lite"/>
    </source>
</evidence>
<dbReference type="PANTHER" id="PTHR48434:SF1">
    <property type="entry name" value="(RAPE) HYPOTHETICAL PROTEIN"/>
    <property type="match status" value="1"/>
</dbReference>
<proteinExistence type="predicted"/>
<dbReference type="EMBL" id="JACXVP010000001">
    <property type="protein sequence ID" value="KAG5629733.1"/>
    <property type="molecule type" value="Genomic_DNA"/>
</dbReference>
<dbReference type="AlphaFoldDB" id="A0A9J6AYT2"/>
<evidence type="ECO:0000313" key="3">
    <source>
        <dbReference type="Proteomes" id="UP000824120"/>
    </source>
</evidence>